<dbReference type="InterPro" id="IPR052551">
    <property type="entry name" value="UV-DNA_repair_photolyase"/>
</dbReference>
<comment type="caution">
    <text evidence="1">The sequence shown here is derived from an EMBL/GenBank/DDBJ whole genome shotgun (WGS) entry which is preliminary data.</text>
</comment>
<dbReference type="Gene3D" id="1.25.40.80">
    <property type="match status" value="1"/>
</dbReference>
<evidence type="ECO:0008006" key="2">
    <source>
        <dbReference type="Google" id="ProtNLM"/>
    </source>
</evidence>
<sequence length="509" mass="58706">MKLALILGDQLSAELSCLHELDKRTDLIVMAEVNTEARYVKHHKQKIALIFCAMRHFARQLQDDGWQLHYHAFDPESTQRSLLDVVAAVADKHGANELVMTECGEYRLHHDIVSNWHKSLSIPVTLLTDDRFLCSKTRFADWVHGRKQLRMEYFYREMRRDHNLLMDGNQPEGGEWNFDSSNRRAYRGDPPLPALPGFSYTHDDKAVFALVEEHFADHPGTLTRFNWPVTRTQARQALEDFVQYRLPWFGDFQDAMTQGESFMFHSLLSTSINCGLLSPREVIDAAVDVYRAGKAPLNATEGFVRQILGWREYVRGLYWLKMPAYARSNGLGNTRSLPAYYWSGDTGMNCMREAFHNTFEHAYAHHIQRLMVTGNFALLAGVTPTEICDWYLAVYADAYDWVELPNTLGMVMHADDGLLGSKPYAASGNYINKMSDYCKHCRYSVKTSTDHDSCPFNSLYWHFMSSHRETFSSNPRMTMIYRSFDKMADDKKQALMQRASHLLENLDVL</sequence>
<dbReference type="EMBL" id="LAZR01000001">
    <property type="protein sequence ID" value="KKO12311.1"/>
    <property type="molecule type" value="Genomic_DNA"/>
</dbReference>
<dbReference type="InterPro" id="IPR014729">
    <property type="entry name" value="Rossmann-like_a/b/a_fold"/>
</dbReference>
<evidence type="ECO:0000313" key="1">
    <source>
        <dbReference type="EMBL" id="KKO12311.1"/>
    </source>
</evidence>
<organism evidence="1">
    <name type="scientific">marine sediment metagenome</name>
    <dbReference type="NCBI Taxonomy" id="412755"/>
    <lineage>
        <taxon>unclassified sequences</taxon>
        <taxon>metagenomes</taxon>
        <taxon>ecological metagenomes</taxon>
    </lineage>
</organism>
<dbReference type="SUPFAM" id="SSF48173">
    <property type="entry name" value="Cryptochrome/photolyase FAD-binding domain"/>
    <property type="match status" value="1"/>
</dbReference>
<protein>
    <recommendedName>
        <fullName evidence="2">Cryptochrome/photolyase family protein</fullName>
    </recommendedName>
</protein>
<dbReference type="InterPro" id="IPR007357">
    <property type="entry name" value="PhrB-like"/>
</dbReference>
<dbReference type="Gene3D" id="3.40.50.620">
    <property type="entry name" value="HUPs"/>
    <property type="match status" value="1"/>
</dbReference>
<dbReference type="PANTHER" id="PTHR38657">
    <property type="entry name" value="SLR1343 PROTEIN"/>
    <property type="match status" value="1"/>
</dbReference>
<proteinExistence type="predicted"/>
<dbReference type="Gene3D" id="1.10.10.1710">
    <property type="entry name" value="Deoxyribodipyrimidine photolyase-related"/>
    <property type="match status" value="1"/>
</dbReference>
<dbReference type="Pfam" id="PF04244">
    <property type="entry name" value="DPRP"/>
    <property type="match status" value="1"/>
</dbReference>
<dbReference type="AlphaFoldDB" id="A0A0F9W4X6"/>
<accession>A0A0F9W4X6</accession>
<dbReference type="Gene3D" id="1.10.579.10">
    <property type="entry name" value="DNA Cyclobutane Dipyrimidine Photolyase, subunit A, domain 3"/>
    <property type="match status" value="1"/>
</dbReference>
<reference evidence="1" key="1">
    <citation type="journal article" date="2015" name="Nature">
        <title>Complex archaea that bridge the gap between prokaryotes and eukaryotes.</title>
        <authorList>
            <person name="Spang A."/>
            <person name="Saw J.H."/>
            <person name="Jorgensen S.L."/>
            <person name="Zaremba-Niedzwiedzka K."/>
            <person name="Martijn J."/>
            <person name="Lind A.E."/>
            <person name="van Eijk R."/>
            <person name="Schleper C."/>
            <person name="Guy L."/>
            <person name="Ettema T.J."/>
        </authorList>
    </citation>
    <scope>NUCLEOTIDE SEQUENCE</scope>
</reference>
<gene>
    <name evidence="1" type="ORF">LCGC14_0003210</name>
</gene>
<dbReference type="InterPro" id="IPR036134">
    <property type="entry name" value="Crypto/Photolyase_FAD-like_sf"/>
</dbReference>
<dbReference type="PANTHER" id="PTHR38657:SF1">
    <property type="entry name" value="SLR1343 PROTEIN"/>
    <property type="match status" value="1"/>
</dbReference>
<name>A0A0F9W4X6_9ZZZZ</name>